<feature type="region of interest" description="Disordered" evidence="1">
    <location>
        <begin position="1"/>
        <end position="23"/>
    </location>
</feature>
<dbReference type="Proteomes" id="UP000188879">
    <property type="component" value="Unassembled WGS sequence"/>
</dbReference>
<keyword evidence="4" id="KW-1185">Reference proteome</keyword>
<organism evidence="3 4">
    <name type="scientific">Teichococcus deserti</name>
    <dbReference type="NCBI Taxonomy" id="1817963"/>
    <lineage>
        <taxon>Bacteria</taxon>
        <taxon>Pseudomonadati</taxon>
        <taxon>Pseudomonadota</taxon>
        <taxon>Alphaproteobacteria</taxon>
        <taxon>Acetobacterales</taxon>
        <taxon>Roseomonadaceae</taxon>
        <taxon>Roseomonas</taxon>
    </lineage>
</organism>
<evidence type="ECO:0000256" key="1">
    <source>
        <dbReference type="SAM" id="MobiDB-lite"/>
    </source>
</evidence>
<comment type="caution">
    <text evidence="3">The sequence shown here is derived from an EMBL/GenBank/DDBJ whole genome shotgun (WGS) entry which is preliminary data.</text>
</comment>
<feature type="compositionally biased region" description="Basic and acidic residues" evidence="1">
    <location>
        <begin position="12"/>
        <end position="23"/>
    </location>
</feature>
<evidence type="ECO:0000256" key="2">
    <source>
        <dbReference type="SAM" id="Phobius"/>
    </source>
</evidence>
<reference evidence="3 4" key="1">
    <citation type="submission" date="2016-10" db="EMBL/GenBank/DDBJ databases">
        <title>Draft Genome sequence of Roseomonas sp. strain M3.</title>
        <authorList>
            <person name="Subhash Y."/>
            <person name="Lee S."/>
        </authorList>
    </citation>
    <scope>NUCLEOTIDE SEQUENCE [LARGE SCALE GENOMIC DNA]</scope>
    <source>
        <strain evidence="3 4">M3</strain>
    </source>
</reference>
<dbReference type="AlphaFoldDB" id="A0A1V2GYG6"/>
<keyword evidence="2" id="KW-0472">Membrane</keyword>
<evidence type="ECO:0000313" key="4">
    <source>
        <dbReference type="Proteomes" id="UP000188879"/>
    </source>
</evidence>
<proteinExistence type="predicted"/>
<gene>
    <name evidence="3" type="ORF">BKE38_21465</name>
</gene>
<dbReference type="EMBL" id="MLCO01000237">
    <property type="protein sequence ID" value="ONG48801.1"/>
    <property type="molecule type" value="Genomic_DNA"/>
</dbReference>
<protein>
    <submittedName>
        <fullName evidence="3">Uncharacterized protein</fullName>
    </submittedName>
</protein>
<keyword evidence="2" id="KW-1133">Transmembrane helix</keyword>
<accession>A0A1V2GYG6</accession>
<feature type="transmembrane region" description="Helical" evidence="2">
    <location>
        <begin position="65"/>
        <end position="87"/>
    </location>
</feature>
<sequence>MKPGAAELSARLPDDPYHRKVQKERQEAAARLFRVWRDDKDQARAASAAATRQAAAAQKSGGNGALLYGLLGVAGAALLIFAAPWLISLAPGRFFQPEAPLPAAASLLGYSSAAAFNSDQRAARSALKTVMSAGPGAQEKWTNPETGNLGLLWVEGQLGGTEGDCRKVTQRMNVQRGLWETSFTSCRTATGWSSELGWENAGRPNIRPPRQPR</sequence>
<evidence type="ECO:0000313" key="3">
    <source>
        <dbReference type="EMBL" id="ONG48801.1"/>
    </source>
</evidence>
<keyword evidence="2" id="KW-0812">Transmembrane</keyword>
<name>A0A1V2GYG6_9PROT</name>